<sequence>MAPSSGDPHCYRWSSVSRTQGHTATDYSCLQEASKQDARSLFLLSQVGDDVEATQFLETIREDIDLADIIFCSQRLDDLYGSSQTACEVDKQYASYLIGILVAAVEKFV</sequence>
<keyword evidence="2" id="KW-1185">Reference proteome</keyword>
<proteinExistence type="predicted"/>
<reference evidence="2" key="1">
    <citation type="journal article" date="2016" name="Genome Announc.">
        <title>Draft genome sequences of fungus Aspergillus calidoustus.</title>
        <authorList>
            <person name="Horn F."/>
            <person name="Linde J."/>
            <person name="Mattern D.J."/>
            <person name="Walther G."/>
            <person name="Guthke R."/>
            <person name="Scherlach K."/>
            <person name="Martin K."/>
            <person name="Brakhage A.A."/>
            <person name="Petzke L."/>
            <person name="Valiante V."/>
        </authorList>
    </citation>
    <scope>NUCLEOTIDE SEQUENCE [LARGE SCALE GENOMIC DNA]</scope>
    <source>
        <strain evidence="2">SF006504</strain>
    </source>
</reference>
<gene>
    <name evidence="1" type="ORF">ASPCAL11735</name>
</gene>
<name>A0A0U5CEV1_ASPCI</name>
<protein>
    <submittedName>
        <fullName evidence="1">Uncharacterized protein</fullName>
    </submittedName>
</protein>
<dbReference type="Proteomes" id="UP000054771">
    <property type="component" value="Unassembled WGS sequence"/>
</dbReference>
<dbReference type="EMBL" id="CDMC01000011">
    <property type="protein sequence ID" value="CEL08586.1"/>
    <property type="molecule type" value="Genomic_DNA"/>
</dbReference>
<dbReference type="AlphaFoldDB" id="A0A0U5CEV1"/>
<accession>A0A0U5CEV1</accession>
<evidence type="ECO:0000313" key="2">
    <source>
        <dbReference type="Proteomes" id="UP000054771"/>
    </source>
</evidence>
<evidence type="ECO:0000313" key="1">
    <source>
        <dbReference type="EMBL" id="CEL08586.1"/>
    </source>
</evidence>
<organism evidence="1 2">
    <name type="scientific">Aspergillus calidoustus</name>
    <dbReference type="NCBI Taxonomy" id="454130"/>
    <lineage>
        <taxon>Eukaryota</taxon>
        <taxon>Fungi</taxon>
        <taxon>Dikarya</taxon>
        <taxon>Ascomycota</taxon>
        <taxon>Pezizomycotina</taxon>
        <taxon>Eurotiomycetes</taxon>
        <taxon>Eurotiomycetidae</taxon>
        <taxon>Eurotiales</taxon>
        <taxon>Aspergillaceae</taxon>
        <taxon>Aspergillus</taxon>
        <taxon>Aspergillus subgen. Nidulantes</taxon>
    </lineage>
</organism>
<dbReference type="OrthoDB" id="2142040at2759"/>